<name>A0A6N6MG25_9FLAO</name>
<accession>A0A6N6MG25</accession>
<keyword evidence="1" id="KW-0472">Membrane</keyword>
<evidence type="ECO:0000256" key="1">
    <source>
        <dbReference type="SAM" id="Phobius"/>
    </source>
</evidence>
<reference evidence="2 3" key="1">
    <citation type="submission" date="2019-09" db="EMBL/GenBank/DDBJ databases">
        <authorList>
            <person name="Cao W.R."/>
        </authorList>
    </citation>
    <scope>NUCLEOTIDE SEQUENCE [LARGE SCALE GENOMIC DNA]</scope>
    <source>
        <strain evidence="2 3">B1N29</strain>
    </source>
</reference>
<keyword evidence="1" id="KW-0812">Transmembrane</keyword>
<feature type="transmembrane region" description="Helical" evidence="1">
    <location>
        <begin position="197"/>
        <end position="214"/>
    </location>
</feature>
<dbReference type="Proteomes" id="UP000441333">
    <property type="component" value="Unassembled WGS sequence"/>
</dbReference>
<proteinExistence type="predicted"/>
<evidence type="ECO:0000313" key="3">
    <source>
        <dbReference type="Proteomes" id="UP000441333"/>
    </source>
</evidence>
<dbReference type="EMBL" id="WAAT01000030">
    <property type="protein sequence ID" value="KAB1068782.1"/>
    <property type="molecule type" value="Genomic_DNA"/>
</dbReference>
<dbReference type="RefSeq" id="WP_150937683.1">
    <property type="nucleotide sequence ID" value="NZ_WAAT01000030.1"/>
</dbReference>
<keyword evidence="3" id="KW-1185">Reference proteome</keyword>
<comment type="caution">
    <text evidence="2">The sequence shown here is derived from an EMBL/GenBank/DDBJ whole genome shotgun (WGS) entry which is preliminary data.</text>
</comment>
<feature type="transmembrane region" description="Helical" evidence="1">
    <location>
        <begin position="38"/>
        <end position="64"/>
    </location>
</feature>
<dbReference type="PANTHER" id="PTHR40076:SF1">
    <property type="entry name" value="MEMBRANE PROTEIN"/>
    <property type="match status" value="1"/>
</dbReference>
<dbReference type="AlphaFoldDB" id="A0A6N6MG25"/>
<gene>
    <name evidence="2" type="ORF">F6U93_05575</name>
</gene>
<sequence length="258" mass="28818">MNTITTFLEKLEQIKALDFGDIFNKSIELFKKTWLQGFLLLVITIAIMLPIIIVLYVPLIGLVVAQGENADPAAFTNFFAGMSVLYVVFVIVGVLVLGSVAFAINAAFYRIMKKMDDNQEVTIKDFFYFLKKKYLGKTTLLMLFSVFAAMLSVILFYVPLLYMIVPLSFIAAVFAFNPHFSVSDIIKASFKLANKKWMLAFGLIIVSQLLSQIVGGLACGVGLLFTSAFVYHPVYILYKKMIGFNEKDAIEEIGTSVD</sequence>
<keyword evidence="1" id="KW-1133">Transmembrane helix</keyword>
<dbReference type="PANTHER" id="PTHR40076">
    <property type="entry name" value="MEMBRANE PROTEIN-RELATED"/>
    <property type="match status" value="1"/>
</dbReference>
<feature type="transmembrane region" description="Helical" evidence="1">
    <location>
        <begin position="160"/>
        <end position="176"/>
    </location>
</feature>
<evidence type="ECO:0000313" key="2">
    <source>
        <dbReference type="EMBL" id="KAB1068782.1"/>
    </source>
</evidence>
<protein>
    <submittedName>
        <fullName evidence="2">DUF624 domain-containing protein</fullName>
    </submittedName>
</protein>
<feature type="transmembrane region" description="Helical" evidence="1">
    <location>
        <begin position="134"/>
        <end position="154"/>
    </location>
</feature>
<dbReference type="InterPro" id="IPR010380">
    <property type="entry name" value="DUF975"/>
</dbReference>
<organism evidence="2 3">
    <name type="scientific">Pseudotamlana haliotis</name>
    <dbReference type="NCBI Taxonomy" id="2614804"/>
    <lineage>
        <taxon>Bacteria</taxon>
        <taxon>Pseudomonadati</taxon>
        <taxon>Bacteroidota</taxon>
        <taxon>Flavobacteriia</taxon>
        <taxon>Flavobacteriales</taxon>
        <taxon>Flavobacteriaceae</taxon>
        <taxon>Pseudotamlana</taxon>
    </lineage>
</organism>
<feature type="transmembrane region" description="Helical" evidence="1">
    <location>
        <begin position="84"/>
        <end position="109"/>
    </location>
</feature>